<dbReference type="GO" id="GO:0007165">
    <property type="term" value="P:signal transduction"/>
    <property type="evidence" value="ECO:0007669"/>
    <property type="project" value="InterPro"/>
</dbReference>
<evidence type="ECO:0000259" key="1">
    <source>
        <dbReference type="PROSITE" id="PS50851"/>
    </source>
</evidence>
<dbReference type="SUPFAM" id="SSF50341">
    <property type="entry name" value="CheW-like"/>
    <property type="match status" value="1"/>
</dbReference>
<proteinExistence type="predicted"/>
<gene>
    <name evidence="2" type="ORF">dnm_030970</name>
</gene>
<accession>A0A975BL22</accession>
<dbReference type="Gene3D" id="2.40.50.180">
    <property type="entry name" value="CheA-289, Domain 4"/>
    <property type="match status" value="1"/>
</dbReference>
<protein>
    <submittedName>
        <fullName evidence="2">CheW-like domain-containing protein</fullName>
    </submittedName>
</protein>
<evidence type="ECO:0000313" key="2">
    <source>
        <dbReference type="EMBL" id="QTA87070.1"/>
    </source>
</evidence>
<dbReference type="InterPro" id="IPR002545">
    <property type="entry name" value="CheW-lke_dom"/>
</dbReference>
<keyword evidence="3" id="KW-1185">Reference proteome</keyword>
<dbReference type="AlphaFoldDB" id="A0A975BL22"/>
<evidence type="ECO:0000313" key="3">
    <source>
        <dbReference type="Proteomes" id="UP000663722"/>
    </source>
</evidence>
<dbReference type="KEGG" id="dmm:dnm_030970"/>
<dbReference type="Pfam" id="PF01584">
    <property type="entry name" value="CheW"/>
    <property type="match status" value="1"/>
</dbReference>
<name>A0A975BL22_9BACT</name>
<dbReference type="PROSITE" id="PS50851">
    <property type="entry name" value="CHEW"/>
    <property type="match status" value="1"/>
</dbReference>
<dbReference type="EMBL" id="CP061800">
    <property type="protein sequence ID" value="QTA87070.1"/>
    <property type="molecule type" value="Genomic_DNA"/>
</dbReference>
<dbReference type="InterPro" id="IPR036061">
    <property type="entry name" value="CheW-like_dom_sf"/>
</dbReference>
<feature type="domain" description="CheW-like" evidence="1">
    <location>
        <begin position="1"/>
        <end position="64"/>
    </location>
</feature>
<dbReference type="GO" id="GO:0006935">
    <property type="term" value="P:chemotaxis"/>
    <property type="evidence" value="ECO:0007669"/>
    <property type="project" value="InterPro"/>
</dbReference>
<reference evidence="2" key="1">
    <citation type="journal article" date="2021" name="Microb. Physiol.">
        <title>Proteogenomic Insights into the Physiology of Marine, Sulfate-Reducing, Filamentous Desulfonema limicola and Desulfonema magnum.</title>
        <authorList>
            <person name="Schnaars V."/>
            <person name="Wohlbrand L."/>
            <person name="Scheve S."/>
            <person name="Hinrichs C."/>
            <person name="Reinhardt R."/>
            <person name="Rabus R."/>
        </authorList>
    </citation>
    <scope>NUCLEOTIDE SEQUENCE</scope>
    <source>
        <strain evidence="2">4be13</strain>
    </source>
</reference>
<dbReference type="Proteomes" id="UP000663722">
    <property type="component" value="Chromosome"/>
</dbReference>
<sequence length="64" mass="7284">MANFRDKVMLIADIRLRLSLDAADYTDQKCIIVLKIKDNSEKQPFGIPTDSFKEILGIKGKDIE</sequence>
<organism evidence="2 3">
    <name type="scientific">Desulfonema magnum</name>
    <dbReference type="NCBI Taxonomy" id="45655"/>
    <lineage>
        <taxon>Bacteria</taxon>
        <taxon>Pseudomonadati</taxon>
        <taxon>Thermodesulfobacteriota</taxon>
        <taxon>Desulfobacteria</taxon>
        <taxon>Desulfobacterales</taxon>
        <taxon>Desulfococcaceae</taxon>
        <taxon>Desulfonema</taxon>
    </lineage>
</organism>